<accession>A0A7D5XJR2</accession>
<reference evidence="2" key="1">
    <citation type="submission" date="2020-07" db="EMBL/GenBank/DDBJ databases">
        <title>Metabolic diversity and evolutionary history of the archaeal phylum ###Micrarchaeota### uncovered from a freshwater lake metagenome.</title>
        <authorList>
            <person name="Kadnikov V.V."/>
            <person name="Savvichev A.S."/>
            <person name="Mardanov A.V."/>
            <person name="Beletsky A.V."/>
            <person name="Chupakov A.V."/>
            <person name="Kokryatskaya N.M."/>
            <person name="Pimenov N.V."/>
            <person name="Ravin N.V."/>
        </authorList>
    </citation>
    <scope>NUCLEOTIDE SEQUENCE [LARGE SCALE GENOMIC DNA]</scope>
</reference>
<evidence type="ECO:0000313" key="1">
    <source>
        <dbReference type="EMBL" id="QLJ52870.1"/>
    </source>
</evidence>
<sequence length="226" mass="27040">MVLRKLTNKERYELVLNSAKYFRLFVSLYHKPEYPENLCEKFKVSVATMGERLKNLCDVGLIKKDKKDGRKQYYDLDEMGFLKVFWKEQLDFMIKKFFDVSRETQVSENPELLKRFKTFESLRPEIAPILLELILMALSFPSVRESRLSLREFLTKLIYSQFKLLDYNWEHPNLWKGNKELEETLNKTLPIKDPVQKYVALFDSEPLDEPAKRFLESMSKKTMKKK</sequence>
<name>A0A7D5XJR2_FERL1</name>
<dbReference type="SUPFAM" id="SSF46785">
    <property type="entry name" value="Winged helix' DNA-binding domain"/>
    <property type="match status" value="1"/>
</dbReference>
<evidence type="ECO:0000313" key="2">
    <source>
        <dbReference type="Proteomes" id="UP000510821"/>
    </source>
</evidence>
<dbReference type="Gene3D" id="1.10.10.10">
    <property type="entry name" value="Winged helix-like DNA-binding domain superfamily/Winged helix DNA-binding domain"/>
    <property type="match status" value="1"/>
</dbReference>
<proteinExistence type="predicted"/>
<protein>
    <submittedName>
        <fullName evidence="1">Uncharacterized protein</fullName>
    </submittedName>
</protein>
<dbReference type="AlphaFoldDB" id="A0A7D5XJR2"/>
<dbReference type="InterPro" id="IPR036390">
    <property type="entry name" value="WH_DNA-bd_sf"/>
</dbReference>
<organism evidence="1 2">
    <name type="scientific">Fermentimicrarchaeum limneticum</name>
    <dbReference type="NCBI Taxonomy" id="2795018"/>
    <lineage>
        <taxon>Archaea</taxon>
        <taxon>Candidatus Micrarchaeota</taxon>
        <taxon>Candidatus Fermentimicrarchaeales</taxon>
        <taxon>Candidatus Fermentimicrarchaeaceae</taxon>
        <taxon>Candidatus Fermentimicrarchaeum</taxon>
    </lineage>
</organism>
<dbReference type="InterPro" id="IPR036388">
    <property type="entry name" value="WH-like_DNA-bd_sf"/>
</dbReference>
<dbReference type="Proteomes" id="UP000510821">
    <property type="component" value="Chromosome"/>
</dbReference>
<dbReference type="EMBL" id="CP058998">
    <property type="protein sequence ID" value="QLJ52870.1"/>
    <property type="molecule type" value="Genomic_DNA"/>
</dbReference>
<dbReference type="KEGG" id="flt:Sv326_0695"/>
<gene>
    <name evidence="1" type="ORF">Sv326_0695</name>
</gene>